<dbReference type="STRING" id="45351.A7RVT5"/>
<name>A7RVT5_NEMVE</name>
<dbReference type="GO" id="GO:0032991">
    <property type="term" value="C:protein-containing complex"/>
    <property type="evidence" value="ECO:0000318"/>
    <property type="project" value="GO_Central"/>
</dbReference>
<dbReference type="AlphaFoldDB" id="A7RVT5"/>
<proteinExistence type="predicted"/>
<evidence type="ECO:0000313" key="1">
    <source>
        <dbReference type="EMBL" id="EDO44442.1"/>
    </source>
</evidence>
<dbReference type="PANTHER" id="PTHR14614:SF44">
    <property type="entry name" value="PROTEIN N-LYSINE METHYLTRANSFERASE METTL21D"/>
    <property type="match status" value="1"/>
</dbReference>
<dbReference type="Gene3D" id="3.40.50.150">
    <property type="entry name" value="Vaccinia Virus protein VP39"/>
    <property type="match status" value="1"/>
</dbReference>
<dbReference type="PANTHER" id="PTHR14614">
    <property type="entry name" value="HEPATOCELLULAR CARCINOMA-ASSOCIATED ANTIGEN"/>
    <property type="match status" value="1"/>
</dbReference>
<dbReference type="OrthoDB" id="413520at2759"/>
<dbReference type="HOGENOM" id="CLU_055721_5_1_1"/>
<accession>A7RVT5</accession>
<dbReference type="KEGG" id="nve:5516495"/>
<dbReference type="GO" id="GO:0016279">
    <property type="term" value="F:protein-lysine N-methyltransferase activity"/>
    <property type="evidence" value="ECO:0000318"/>
    <property type="project" value="GO_Central"/>
</dbReference>
<sequence>MADDNKIAAVDMTNLFTRELEGNYGNLVIKQAVSGDVGCVVWDAAIVLAKYLETDGFNVNYGLAKKRAVELGAGTGVVGLAAAAMGADVVGTDLEDFIPLIDLNKRTNGHLITGKFSARCLKWGSDVSSFLPHPDYVFIADCIYYEESLEPLVQTMNDLSGHQTSIFLCYEERRTGNKLELEKKFFKLTKKLFTLEEIPHSKQDPLYHSNDIHILHLRRHPPSDG</sequence>
<dbReference type="PhylomeDB" id="A7RVT5"/>
<gene>
    <name evidence="1" type="ORF">NEMVEDRAFT_v1g228853</name>
</gene>
<dbReference type="Proteomes" id="UP000001593">
    <property type="component" value="Unassembled WGS sequence"/>
</dbReference>
<organism evidence="1 2">
    <name type="scientific">Nematostella vectensis</name>
    <name type="common">Starlet sea anemone</name>
    <dbReference type="NCBI Taxonomy" id="45351"/>
    <lineage>
        <taxon>Eukaryota</taxon>
        <taxon>Metazoa</taxon>
        <taxon>Cnidaria</taxon>
        <taxon>Anthozoa</taxon>
        <taxon>Hexacorallia</taxon>
        <taxon>Actiniaria</taxon>
        <taxon>Edwardsiidae</taxon>
        <taxon>Nematostella</taxon>
    </lineage>
</organism>
<evidence type="ECO:0008006" key="3">
    <source>
        <dbReference type="Google" id="ProtNLM"/>
    </source>
</evidence>
<dbReference type="InterPro" id="IPR029063">
    <property type="entry name" value="SAM-dependent_MTases_sf"/>
</dbReference>
<dbReference type="OMA" id="RRADMRF"/>
<dbReference type="GO" id="GO:0005829">
    <property type="term" value="C:cytosol"/>
    <property type="evidence" value="ECO:0000318"/>
    <property type="project" value="GO_Central"/>
</dbReference>
<dbReference type="InParanoid" id="A7RVT5"/>
<keyword evidence="2" id="KW-1185">Reference proteome</keyword>
<dbReference type="eggNOG" id="KOG2793">
    <property type="taxonomic scope" value="Eukaryota"/>
</dbReference>
<protein>
    <recommendedName>
        <fullName evidence="3">Protein-lysine methyltransferase METTL21D</fullName>
    </recommendedName>
</protein>
<dbReference type="Pfam" id="PF10294">
    <property type="entry name" value="Methyltransf_16"/>
    <property type="match status" value="1"/>
</dbReference>
<dbReference type="SUPFAM" id="SSF53335">
    <property type="entry name" value="S-adenosyl-L-methionine-dependent methyltransferases"/>
    <property type="match status" value="1"/>
</dbReference>
<evidence type="ECO:0000313" key="2">
    <source>
        <dbReference type="Proteomes" id="UP000001593"/>
    </source>
</evidence>
<dbReference type="EMBL" id="DS469544">
    <property type="protein sequence ID" value="EDO44442.1"/>
    <property type="molecule type" value="Genomic_DNA"/>
</dbReference>
<dbReference type="InterPro" id="IPR019410">
    <property type="entry name" value="Methyltransf_16"/>
</dbReference>
<reference evidence="1 2" key="1">
    <citation type="journal article" date="2007" name="Science">
        <title>Sea anemone genome reveals ancestral eumetazoan gene repertoire and genomic organization.</title>
        <authorList>
            <person name="Putnam N.H."/>
            <person name="Srivastava M."/>
            <person name="Hellsten U."/>
            <person name="Dirks B."/>
            <person name="Chapman J."/>
            <person name="Salamov A."/>
            <person name="Terry A."/>
            <person name="Shapiro H."/>
            <person name="Lindquist E."/>
            <person name="Kapitonov V.V."/>
            <person name="Jurka J."/>
            <person name="Genikhovich G."/>
            <person name="Grigoriev I.V."/>
            <person name="Lucas S.M."/>
            <person name="Steele R.E."/>
            <person name="Finnerty J.R."/>
            <person name="Technau U."/>
            <person name="Martindale M.Q."/>
            <person name="Rokhsar D.S."/>
        </authorList>
    </citation>
    <scope>NUCLEOTIDE SEQUENCE [LARGE SCALE GENOMIC DNA]</scope>
    <source>
        <strain evidence="2">CH2 X CH6</strain>
    </source>
</reference>